<feature type="transmembrane region" description="Helical" evidence="8">
    <location>
        <begin position="93"/>
        <end position="113"/>
    </location>
</feature>
<dbReference type="PROSITE" id="PS51105">
    <property type="entry name" value="PTS_EIIC_TYPE_3"/>
    <property type="match status" value="1"/>
</dbReference>
<evidence type="ECO:0000256" key="8">
    <source>
        <dbReference type="SAM" id="Phobius"/>
    </source>
</evidence>
<evidence type="ECO:0000259" key="9">
    <source>
        <dbReference type="PROSITE" id="PS50883"/>
    </source>
</evidence>
<evidence type="ECO:0000259" key="10">
    <source>
        <dbReference type="PROSITE" id="PS51105"/>
    </source>
</evidence>
<comment type="subcellular location">
    <subcellularLocation>
        <location evidence="1">Cell membrane</location>
        <topology evidence="1">Multi-pass membrane protein</topology>
    </subcellularLocation>
</comment>
<dbReference type="InterPro" id="IPR035919">
    <property type="entry name" value="EAL_sf"/>
</dbReference>
<dbReference type="Gene3D" id="3.20.20.450">
    <property type="entry name" value="EAL domain"/>
    <property type="match status" value="1"/>
</dbReference>
<reference evidence="11 12" key="2">
    <citation type="journal article" date="2013" name="Int. J. Syst. Evol. Microbiol.">
        <title>Methylophaga nitratireducenticrescens sp. nov. and Methylophaga frappieri sp. nov., isolated from the biofilm of the methanol-fed denitrification system treating the seawater at the Montreal Biodome.</title>
        <authorList>
            <person name="Villeneuve C."/>
            <person name="Martineau C."/>
            <person name="Mauffrey F."/>
            <person name="Villemur R."/>
        </authorList>
    </citation>
    <scope>NUCLEOTIDE SEQUENCE [LARGE SCALE GENOMIC DNA]</scope>
    <source>
        <strain evidence="11 12">JAM1</strain>
    </source>
</reference>
<dbReference type="PANTHER" id="PTHR33121">
    <property type="entry name" value="CYCLIC DI-GMP PHOSPHODIESTERASE PDEF"/>
    <property type="match status" value="1"/>
</dbReference>
<evidence type="ECO:0000256" key="5">
    <source>
        <dbReference type="ARBA" id="ARBA00022692"/>
    </source>
</evidence>
<dbReference type="SUPFAM" id="SSF141868">
    <property type="entry name" value="EAL domain-like"/>
    <property type="match status" value="1"/>
</dbReference>
<dbReference type="Pfam" id="PF00563">
    <property type="entry name" value="EAL"/>
    <property type="match status" value="1"/>
</dbReference>
<dbReference type="GO" id="GO:0009401">
    <property type="term" value="P:phosphoenolpyruvate-dependent sugar phosphotransferase system"/>
    <property type="evidence" value="ECO:0007669"/>
    <property type="project" value="InterPro"/>
</dbReference>
<dbReference type="KEGG" id="mej:Q7A_1794"/>
<dbReference type="eggNOG" id="COG2200">
    <property type="taxonomic scope" value="Bacteria"/>
</dbReference>
<dbReference type="InterPro" id="IPR050706">
    <property type="entry name" value="Cyclic-di-GMP_PDE-like"/>
</dbReference>
<feature type="transmembrane region" description="Helical" evidence="8">
    <location>
        <begin position="16"/>
        <end position="39"/>
    </location>
</feature>
<keyword evidence="11" id="KW-0808">Transferase</keyword>
<feature type="transmembrane region" description="Helical" evidence="8">
    <location>
        <begin position="165"/>
        <end position="188"/>
    </location>
</feature>
<dbReference type="EMBL" id="CP003390">
    <property type="protein sequence ID" value="AFI84612.1"/>
    <property type="molecule type" value="Genomic_DNA"/>
</dbReference>
<dbReference type="InterPro" id="IPR001633">
    <property type="entry name" value="EAL_dom"/>
</dbReference>
<dbReference type="Pfam" id="PF02378">
    <property type="entry name" value="PTS_EIIC"/>
    <property type="match status" value="1"/>
</dbReference>
<protein>
    <submittedName>
        <fullName evidence="11">PTS system, cellobiose-specific IIC component</fullName>
        <ecNumber evidence="11">2.7.1.69</ecNumber>
    </submittedName>
</protein>
<dbReference type="SMART" id="SM00052">
    <property type="entry name" value="EAL"/>
    <property type="match status" value="1"/>
</dbReference>
<keyword evidence="5 8" id="KW-0812">Transmembrane</keyword>
<evidence type="ECO:0000256" key="1">
    <source>
        <dbReference type="ARBA" id="ARBA00004651"/>
    </source>
</evidence>
<dbReference type="InterPro" id="IPR003352">
    <property type="entry name" value="PTS_EIIC"/>
</dbReference>
<reference evidence="11 12" key="1">
    <citation type="journal article" date="2012" name="J. Bacteriol.">
        <title>Complete genome sequences of Methylophaga sp. strain JAM1 and Methylophaga sp. strain JAM7.</title>
        <authorList>
            <person name="Villeneuve C."/>
            <person name="Martineau C."/>
            <person name="Mauffrey F."/>
            <person name="Villemur R."/>
        </authorList>
    </citation>
    <scope>NUCLEOTIDE SEQUENCE [LARGE SCALE GENOMIC DNA]</scope>
    <source>
        <strain evidence="11 12">JAM1</strain>
    </source>
</reference>
<dbReference type="eggNOG" id="COG1455">
    <property type="taxonomic scope" value="Bacteria"/>
</dbReference>
<feature type="transmembrane region" description="Helical" evidence="8">
    <location>
        <begin position="320"/>
        <end position="340"/>
    </location>
</feature>
<evidence type="ECO:0000256" key="7">
    <source>
        <dbReference type="ARBA" id="ARBA00023136"/>
    </source>
</evidence>
<dbReference type="InterPro" id="IPR004501">
    <property type="entry name" value="PTS_EIIC_3"/>
</dbReference>
<keyword evidence="3" id="KW-1003">Cell membrane</keyword>
<keyword evidence="7 8" id="KW-0472">Membrane</keyword>
<keyword evidence="6 8" id="KW-1133">Transmembrane helix</keyword>
<gene>
    <name evidence="11" type="ordered locus">Q7A_1794</name>
</gene>
<feature type="transmembrane region" description="Helical" evidence="8">
    <location>
        <begin position="264"/>
        <end position="284"/>
    </location>
</feature>
<feature type="transmembrane region" description="Helical" evidence="8">
    <location>
        <begin position="296"/>
        <end position="314"/>
    </location>
</feature>
<dbReference type="AlphaFoldDB" id="I1XJP3"/>
<dbReference type="PROSITE" id="PS50883">
    <property type="entry name" value="EAL"/>
    <property type="match status" value="1"/>
</dbReference>
<dbReference type="CDD" id="cd01948">
    <property type="entry name" value="EAL"/>
    <property type="match status" value="1"/>
</dbReference>
<keyword evidence="4" id="KW-0762">Sugar transport</keyword>
<dbReference type="RefSeq" id="WP_014706983.1">
    <property type="nucleotide sequence ID" value="NC_017857.3"/>
</dbReference>
<feature type="transmembrane region" description="Helical" evidence="8">
    <location>
        <begin position="373"/>
        <end position="391"/>
    </location>
</feature>
<name>I1XJP3_METNJ</name>
<proteinExistence type="predicted"/>
<evidence type="ECO:0000256" key="2">
    <source>
        <dbReference type="ARBA" id="ARBA00022448"/>
    </source>
</evidence>
<dbReference type="EC" id="2.7.1.69" evidence="11"/>
<dbReference type="GO" id="GO:0071111">
    <property type="term" value="F:cyclic-guanylate-specific phosphodiesterase activity"/>
    <property type="evidence" value="ECO:0007669"/>
    <property type="project" value="InterPro"/>
</dbReference>
<dbReference type="GO" id="GO:0008982">
    <property type="term" value="F:protein-N(PI)-phosphohistidine-sugar phosphotransferase activity"/>
    <property type="evidence" value="ECO:0007669"/>
    <property type="project" value="InterPro"/>
</dbReference>
<dbReference type="PATRIC" id="fig|754476.3.peg.1773"/>
<keyword evidence="12" id="KW-1185">Reference proteome</keyword>
<evidence type="ECO:0000313" key="11">
    <source>
        <dbReference type="EMBL" id="AFI84612.1"/>
    </source>
</evidence>
<feature type="transmembrane region" description="Helical" evidence="8">
    <location>
        <begin position="125"/>
        <end position="144"/>
    </location>
</feature>
<evidence type="ECO:0000313" key="12">
    <source>
        <dbReference type="Proteomes" id="UP000009144"/>
    </source>
</evidence>
<evidence type="ECO:0000256" key="6">
    <source>
        <dbReference type="ARBA" id="ARBA00022989"/>
    </source>
</evidence>
<feature type="transmembrane region" description="Helical" evidence="8">
    <location>
        <begin position="208"/>
        <end position="226"/>
    </location>
</feature>
<evidence type="ECO:0000256" key="4">
    <source>
        <dbReference type="ARBA" id="ARBA00022597"/>
    </source>
</evidence>
<dbReference type="STRING" id="754476.Q7A_1794"/>
<dbReference type="HOGENOM" id="CLU_024302_0_0_6"/>
<evidence type="ECO:0000256" key="3">
    <source>
        <dbReference type="ARBA" id="ARBA00022475"/>
    </source>
</evidence>
<keyword evidence="2" id="KW-0813">Transport</keyword>
<sequence length="700" mass="78378">MKARLLLWMIATRNSFVALLPLTFLRVIAELILSFPWLYYQQSMAYWLGPDWREPLRQIIDSSFTLFGLLLAAIVSAQLVFRLPSLTRQRQIAPPLMVALSAVINYLIITVLLPNVSPVEFSAEIILLGIIIGLLSAELMLWAAKQSYLDWLNLPVDSDTTFYHAMRLSPAIILNGLVFFSTGMLLATTPELPDVTRWIITWAQSDGNGTWILSTFVVLVNQLFWFIGLHGSVFLQGAADGALFATSTVAGFESNLALPTMLSNFVLIGGSGATLGLLIAIFIVTRRGSQNKIAKISIIPSLFNINDILIYGLPIVFNPFYLIPFVLIPVLLMVISLLALQFGFITIYENAIVSWTTPPLLSGWLLTESWRGVALQILLIALSSVCYIPFVRKAEEKRHQKAMEAFQLTTDTIIKVGNSKQKIVTRQDKVGMIARDLAVEMQNAIKQNAMTLVYQPKHDGDEHIVGVEALIRWTHPRYGFISPVVIITVAEDCDVIHQLGRWVIQQACACKARWNEAGYKSLTMAVNISPIQLTDKELPFYISKYIQDYGISAQELELEITESSEIPDTNLTDLILQQLVDTGVNLAMDDFGMGYSSLLYMRRFQVHAIKIDGSITRDVLINSTNADIVRTICSLGQAQNVHVVAEYVETSEQRDALAEMGCDIFQGYYHSQPIAEADCLNYFQTQLDKPVKQFELNYKT</sequence>
<feature type="domain" description="EAL" evidence="9">
    <location>
        <begin position="434"/>
        <end position="687"/>
    </location>
</feature>
<dbReference type="Proteomes" id="UP000009144">
    <property type="component" value="Chromosome"/>
</dbReference>
<accession>I1XJP3</accession>
<organism evidence="11 12">
    <name type="scientific">Methylophaga nitratireducenticrescens</name>
    <dbReference type="NCBI Taxonomy" id="754476"/>
    <lineage>
        <taxon>Bacteria</taxon>
        <taxon>Pseudomonadati</taxon>
        <taxon>Pseudomonadota</taxon>
        <taxon>Gammaproteobacteria</taxon>
        <taxon>Thiotrichales</taxon>
        <taxon>Piscirickettsiaceae</taxon>
        <taxon>Methylophaga</taxon>
    </lineage>
</organism>
<dbReference type="GO" id="GO:0005886">
    <property type="term" value="C:plasma membrane"/>
    <property type="evidence" value="ECO:0007669"/>
    <property type="project" value="UniProtKB-SubCell"/>
</dbReference>
<dbReference type="PANTHER" id="PTHR33121:SF70">
    <property type="entry name" value="SIGNALING PROTEIN YKOW"/>
    <property type="match status" value="1"/>
</dbReference>
<feature type="transmembrane region" description="Helical" evidence="8">
    <location>
        <begin position="59"/>
        <end position="81"/>
    </location>
</feature>
<feature type="domain" description="PTS EIIC type-3" evidence="10">
    <location>
        <begin position="1"/>
        <end position="390"/>
    </location>
</feature>